<evidence type="ECO:0000313" key="1">
    <source>
        <dbReference type="EMBL" id="KAH3852244.1"/>
    </source>
</evidence>
<proteinExistence type="predicted"/>
<organism evidence="1 2">
    <name type="scientific">Dreissena polymorpha</name>
    <name type="common">Zebra mussel</name>
    <name type="synonym">Mytilus polymorpha</name>
    <dbReference type="NCBI Taxonomy" id="45954"/>
    <lineage>
        <taxon>Eukaryota</taxon>
        <taxon>Metazoa</taxon>
        <taxon>Spiralia</taxon>
        <taxon>Lophotrochozoa</taxon>
        <taxon>Mollusca</taxon>
        <taxon>Bivalvia</taxon>
        <taxon>Autobranchia</taxon>
        <taxon>Heteroconchia</taxon>
        <taxon>Euheterodonta</taxon>
        <taxon>Imparidentia</taxon>
        <taxon>Neoheterodontei</taxon>
        <taxon>Myida</taxon>
        <taxon>Dreissenoidea</taxon>
        <taxon>Dreissenidae</taxon>
        <taxon>Dreissena</taxon>
    </lineage>
</organism>
<reference evidence="1" key="2">
    <citation type="submission" date="2020-11" db="EMBL/GenBank/DDBJ databases">
        <authorList>
            <person name="McCartney M.A."/>
            <person name="Auch B."/>
            <person name="Kono T."/>
            <person name="Mallez S."/>
            <person name="Becker A."/>
            <person name="Gohl D.M."/>
            <person name="Silverstein K.A.T."/>
            <person name="Koren S."/>
            <person name="Bechman K.B."/>
            <person name="Herman A."/>
            <person name="Abrahante J.E."/>
            <person name="Garbe J."/>
        </authorList>
    </citation>
    <scope>NUCLEOTIDE SEQUENCE</scope>
    <source>
        <strain evidence="1">Duluth1</strain>
        <tissue evidence="1">Whole animal</tissue>
    </source>
</reference>
<dbReference type="EMBL" id="JAIWYP010000003">
    <property type="protein sequence ID" value="KAH3852244.1"/>
    <property type="molecule type" value="Genomic_DNA"/>
</dbReference>
<comment type="caution">
    <text evidence="1">The sequence shown here is derived from an EMBL/GenBank/DDBJ whole genome shotgun (WGS) entry which is preliminary data.</text>
</comment>
<gene>
    <name evidence="1" type="ORF">DPMN_094746</name>
</gene>
<dbReference type="AlphaFoldDB" id="A0A9D4L6N4"/>
<reference evidence="1" key="1">
    <citation type="journal article" date="2019" name="bioRxiv">
        <title>The Genome of the Zebra Mussel, Dreissena polymorpha: A Resource for Invasive Species Research.</title>
        <authorList>
            <person name="McCartney M.A."/>
            <person name="Auch B."/>
            <person name="Kono T."/>
            <person name="Mallez S."/>
            <person name="Zhang Y."/>
            <person name="Obille A."/>
            <person name="Becker A."/>
            <person name="Abrahante J.E."/>
            <person name="Garbe J."/>
            <person name="Badalamenti J.P."/>
            <person name="Herman A."/>
            <person name="Mangelson H."/>
            <person name="Liachko I."/>
            <person name="Sullivan S."/>
            <person name="Sone E.D."/>
            <person name="Koren S."/>
            <person name="Silverstein K.A.T."/>
            <person name="Beckman K.B."/>
            <person name="Gohl D.M."/>
        </authorList>
    </citation>
    <scope>NUCLEOTIDE SEQUENCE</scope>
    <source>
        <strain evidence="1">Duluth1</strain>
        <tissue evidence="1">Whole animal</tissue>
    </source>
</reference>
<dbReference type="Proteomes" id="UP000828390">
    <property type="component" value="Unassembled WGS sequence"/>
</dbReference>
<accession>A0A9D4L6N4</accession>
<evidence type="ECO:0000313" key="2">
    <source>
        <dbReference type="Proteomes" id="UP000828390"/>
    </source>
</evidence>
<sequence length="123" mass="13498">MSSLESIKNRNSRSRPDILTSILERHQQCLDKSLKVTAHVNISGNEQADMGAKDGLLRGAVDAGESLAPTEIYSLTKKFVVGQWNLRTDNLASVDILLPDPRKPSGRLTDTQQALCLKEPSRA</sequence>
<protein>
    <submittedName>
        <fullName evidence="1">Uncharacterized protein</fullName>
    </submittedName>
</protein>
<keyword evidence="2" id="KW-1185">Reference proteome</keyword>
<name>A0A9D4L6N4_DREPO</name>